<gene>
    <name evidence="17" type="ORF">BROSI_A0858</name>
</gene>
<dbReference type="Gene3D" id="1.10.189.10">
    <property type="entry name" value="Pyruvate Phosphate Dikinase, domain 2"/>
    <property type="match status" value="1"/>
</dbReference>
<evidence type="ECO:0000256" key="6">
    <source>
        <dbReference type="ARBA" id="ARBA00022679"/>
    </source>
</evidence>
<dbReference type="PANTHER" id="PTHR22931">
    <property type="entry name" value="PHOSPHOENOLPYRUVATE DIKINASE-RELATED"/>
    <property type="match status" value="1"/>
</dbReference>
<dbReference type="InterPro" id="IPR013815">
    <property type="entry name" value="ATP_grasp_subdomain_1"/>
</dbReference>
<accession>A0ABQ0JUH3</accession>
<comment type="function">
    <text evidence="2">Catalyzes the reversible phosphorylation of pyruvate and phosphate.</text>
</comment>
<dbReference type="Gene3D" id="1.20.80.30">
    <property type="match status" value="1"/>
</dbReference>
<dbReference type="PROSITE" id="PS00742">
    <property type="entry name" value="PEP_ENZYMES_2"/>
    <property type="match status" value="1"/>
</dbReference>
<feature type="domain" description="Pyruvate phosphate dikinase AMP/ATP-binding" evidence="15">
    <location>
        <begin position="22"/>
        <end position="59"/>
    </location>
</feature>
<name>A0ABQ0JUH3_9BACT</name>
<feature type="domain" description="Pyruvate phosphate dikinase AMP/ATP-binding" evidence="15">
    <location>
        <begin position="306"/>
        <end position="360"/>
    </location>
</feature>
<dbReference type="Gene3D" id="3.30.470.20">
    <property type="entry name" value="ATP-grasp fold, B domain"/>
    <property type="match status" value="1"/>
</dbReference>
<keyword evidence="7" id="KW-0479">Metal-binding</keyword>
<comment type="catalytic activity">
    <reaction evidence="12">
        <text>pyruvate + phosphate + ATP = phosphoenolpyruvate + AMP + diphosphate + H(+)</text>
        <dbReference type="Rhea" id="RHEA:10756"/>
        <dbReference type="ChEBI" id="CHEBI:15361"/>
        <dbReference type="ChEBI" id="CHEBI:15378"/>
        <dbReference type="ChEBI" id="CHEBI:30616"/>
        <dbReference type="ChEBI" id="CHEBI:33019"/>
        <dbReference type="ChEBI" id="CHEBI:43474"/>
        <dbReference type="ChEBI" id="CHEBI:58702"/>
        <dbReference type="ChEBI" id="CHEBI:456215"/>
        <dbReference type="EC" id="2.7.9.1"/>
    </reaction>
</comment>
<dbReference type="SUPFAM" id="SSF56059">
    <property type="entry name" value="Glutathione synthetase ATP-binding domain-like"/>
    <property type="match status" value="1"/>
</dbReference>
<dbReference type="Gene3D" id="3.20.20.60">
    <property type="entry name" value="Phosphoenolpyruvate-binding domains"/>
    <property type="match status" value="1"/>
</dbReference>
<evidence type="ECO:0000256" key="11">
    <source>
        <dbReference type="ARBA" id="ARBA00022842"/>
    </source>
</evidence>
<dbReference type="EMBL" id="BAFN01000001">
    <property type="protein sequence ID" value="GAN32346.1"/>
    <property type="molecule type" value="Genomic_DNA"/>
</dbReference>
<evidence type="ECO:0000256" key="10">
    <source>
        <dbReference type="ARBA" id="ARBA00022840"/>
    </source>
</evidence>
<dbReference type="Gene3D" id="3.30.1490.20">
    <property type="entry name" value="ATP-grasp fold, A domain"/>
    <property type="match status" value="1"/>
</dbReference>
<keyword evidence="17" id="KW-0670">Pyruvate</keyword>
<keyword evidence="11" id="KW-0460">Magnesium</keyword>
<dbReference type="InterPro" id="IPR002192">
    <property type="entry name" value="PPDK_AMP/ATP-bd"/>
</dbReference>
<keyword evidence="8" id="KW-0547">Nucleotide-binding</keyword>
<evidence type="ECO:0000259" key="16">
    <source>
        <dbReference type="Pfam" id="PF02896"/>
    </source>
</evidence>
<dbReference type="Gene3D" id="3.50.30.10">
    <property type="entry name" value="Phosphohistidine domain"/>
    <property type="match status" value="1"/>
</dbReference>
<dbReference type="Proteomes" id="UP000032309">
    <property type="component" value="Unassembled WGS sequence"/>
</dbReference>
<feature type="domain" description="PEP-utilising enzyme C-terminal" evidence="16">
    <location>
        <begin position="522"/>
        <end position="912"/>
    </location>
</feature>
<evidence type="ECO:0000256" key="4">
    <source>
        <dbReference type="ARBA" id="ARBA00011994"/>
    </source>
</evidence>
<evidence type="ECO:0000313" key="18">
    <source>
        <dbReference type="Proteomes" id="UP000032309"/>
    </source>
</evidence>
<dbReference type="PIRSF" id="PIRSF000853">
    <property type="entry name" value="PPDK"/>
    <property type="match status" value="1"/>
</dbReference>
<dbReference type="Pfam" id="PF00391">
    <property type="entry name" value="PEP-utilizers"/>
    <property type="match status" value="1"/>
</dbReference>
<dbReference type="InterPro" id="IPR040442">
    <property type="entry name" value="Pyrv_kinase-like_dom_sf"/>
</dbReference>
<dbReference type="InterPro" id="IPR015813">
    <property type="entry name" value="Pyrv/PenolPyrv_kinase-like_dom"/>
</dbReference>
<feature type="coiled-coil region" evidence="13">
    <location>
        <begin position="588"/>
        <end position="623"/>
    </location>
</feature>
<reference evidence="18" key="1">
    <citation type="journal article" date="2015" name="Genome Announc.">
        <title>Draft Genome Sequence of an Anaerobic Ammonium-Oxidizing Bacterium, "Candidatus Brocadia sinica".</title>
        <authorList>
            <person name="Oshiki M."/>
            <person name="Shinyako-Hata K."/>
            <person name="Satoh H."/>
            <person name="Okabe S."/>
        </authorList>
    </citation>
    <scope>NUCLEOTIDE SEQUENCE [LARGE SCALE GENOMIC DNA]</scope>
    <source>
        <strain evidence="18">JPN1</strain>
    </source>
</reference>
<dbReference type="SUPFAM" id="SSF52009">
    <property type="entry name" value="Phosphohistidine domain"/>
    <property type="match status" value="1"/>
</dbReference>
<comment type="cofactor">
    <cofactor evidence="1 12">
        <name>Mg(2+)</name>
        <dbReference type="ChEBI" id="CHEBI:18420"/>
    </cofactor>
</comment>
<dbReference type="InterPro" id="IPR036637">
    <property type="entry name" value="Phosphohistidine_dom_sf"/>
</dbReference>
<evidence type="ECO:0000259" key="15">
    <source>
        <dbReference type="Pfam" id="PF01326"/>
    </source>
</evidence>
<dbReference type="Pfam" id="PF02896">
    <property type="entry name" value="PEP-utilizers_C"/>
    <property type="match status" value="1"/>
</dbReference>
<dbReference type="EC" id="2.7.9.1" evidence="4 12"/>
<feature type="domain" description="Pyruvate phosphate dikinase AMP/ATP-binding" evidence="15">
    <location>
        <begin position="66"/>
        <end position="295"/>
    </location>
</feature>
<keyword evidence="10" id="KW-0067">ATP-binding</keyword>
<evidence type="ECO:0000256" key="7">
    <source>
        <dbReference type="ARBA" id="ARBA00022723"/>
    </source>
</evidence>
<evidence type="ECO:0000259" key="14">
    <source>
        <dbReference type="Pfam" id="PF00391"/>
    </source>
</evidence>
<dbReference type="NCBIfam" id="TIGR01828">
    <property type="entry name" value="pyru_phos_dikin"/>
    <property type="match status" value="1"/>
</dbReference>
<organism evidence="17 18">
    <name type="scientific">Candidatus Brocadia sinica JPN1</name>
    <dbReference type="NCBI Taxonomy" id="1197129"/>
    <lineage>
        <taxon>Bacteria</taxon>
        <taxon>Pseudomonadati</taxon>
        <taxon>Planctomycetota</taxon>
        <taxon>Candidatus Brocadiia</taxon>
        <taxon>Candidatus Brocadiales</taxon>
        <taxon>Candidatus Brocadiaceae</taxon>
        <taxon>Candidatus Brocadia</taxon>
    </lineage>
</organism>
<keyword evidence="9" id="KW-0418">Kinase</keyword>
<dbReference type="RefSeq" id="WP_052562476.1">
    <property type="nucleotide sequence ID" value="NZ_BAFN01000001.1"/>
</dbReference>
<dbReference type="InterPro" id="IPR023151">
    <property type="entry name" value="PEP_util_CS"/>
</dbReference>
<evidence type="ECO:0000256" key="9">
    <source>
        <dbReference type="ARBA" id="ARBA00022777"/>
    </source>
</evidence>
<evidence type="ECO:0000256" key="5">
    <source>
        <dbReference type="ARBA" id="ARBA00020138"/>
    </source>
</evidence>
<evidence type="ECO:0000256" key="2">
    <source>
        <dbReference type="ARBA" id="ARBA00003144"/>
    </source>
</evidence>
<evidence type="ECO:0000256" key="3">
    <source>
        <dbReference type="ARBA" id="ARBA00007837"/>
    </source>
</evidence>
<keyword evidence="13" id="KW-0175">Coiled coil</keyword>
<dbReference type="InterPro" id="IPR010121">
    <property type="entry name" value="Pyruvate_phosphate_dikinase"/>
</dbReference>
<dbReference type="Pfam" id="PF01326">
    <property type="entry name" value="PPDK_N"/>
    <property type="match status" value="3"/>
</dbReference>
<dbReference type="NCBIfam" id="NF004531">
    <property type="entry name" value="PRK05878.1"/>
    <property type="match status" value="1"/>
</dbReference>
<evidence type="ECO:0000256" key="1">
    <source>
        <dbReference type="ARBA" id="ARBA00001946"/>
    </source>
</evidence>
<comment type="similarity">
    <text evidence="3 12">Belongs to the PEP-utilizing enzyme family.</text>
</comment>
<dbReference type="InterPro" id="IPR018274">
    <property type="entry name" value="PEP_util_AS"/>
</dbReference>
<dbReference type="PANTHER" id="PTHR22931:SF9">
    <property type="entry name" value="PYRUVATE, PHOSPHATE DIKINASE 1, CHLOROPLASTIC"/>
    <property type="match status" value="1"/>
</dbReference>
<comment type="caution">
    <text evidence="17">The sequence shown here is derived from an EMBL/GenBank/DDBJ whole genome shotgun (WGS) entry which is preliminary data.</text>
</comment>
<evidence type="ECO:0000256" key="12">
    <source>
        <dbReference type="PIRNR" id="PIRNR000853"/>
    </source>
</evidence>
<dbReference type="InterPro" id="IPR000121">
    <property type="entry name" value="PEP_util_C"/>
</dbReference>
<feature type="domain" description="PEP-utilising enzyme mobile" evidence="14">
    <location>
        <begin position="424"/>
        <end position="506"/>
    </location>
</feature>
<evidence type="ECO:0000313" key="17">
    <source>
        <dbReference type="EMBL" id="GAN32346.1"/>
    </source>
</evidence>
<dbReference type="InterPro" id="IPR008279">
    <property type="entry name" value="PEP-util_enz_mobile_dom"/>
</dbReference>
<keyword evidence="6" id="KW-0808">Transferase</keyword>
<evidence type="ECO:0000256" key="13">
    <source>
        <dbReference type="SAM" id="Coils"/>
    </source>
</evidence>
<proteinExistence type="inferred from homology"/>
<dbReference type="SUPFAM" id="SSF51621">
    <property type="entry name" value="Phosphoenolpyruvate/pyruvate domain"/>
    <property type="match status" value="1"/>
</dbReference>
<dbReference type="PROSITE" id="PS00370">
    <property type="entry name" value="PEP_ENZYMES_PHOS_SITE"/>
    <property type="match status" value="1"/>
</dbReference>
<evidence type="ECO:0000256" key="8">
    <source>
        <dbReference type="ARBA" id="ARBA00022741"/>
    </source>
</evidence>
<keyword evidence="18" id="KW-1185">Reference proteome</keyword>
<protein>
    <recommendedName>
        <fullName evidence="5 12">Pyruvate, phosphate dikinase</fullName>
        <ecNumber evidence="4 12">2.7.9.1</ecNumber>
    </recommendedName>
</protein>
<sequence length="923" mass="102811">MSPKYVYFFGNGSAEGRADMKHLLGGKGANLAEMTNLGIPVPPGFTITTEVCDAYYKNNQQYPKGLSEEIEQNLSRLEKLMGAKLGDPDNPLLVSVRSGAAASMPGMMDTVLNLGLTPDAVNRLMKKTGNERFVWDAYRRFITMFGDVVMGVERHSFEEILDKYKKKAQVKSDTELTTDQLKKIVEEFKAVYKKKTRENFPNDPKVQLKKAIDAVFASWNNPRAVKYRQLYEIKGLLGTAVNVQAMVFGNMGNHSATGVCFTRNPSTGENKFYGEFLINAQGEDVVAGIRTPEPIANLEKEMPEVYKQLVKYKNILENHFKDVQDIEFTIQENRLFMLQTRTGKRTTQAAVKIAVDMVKEGLIDKKTAISRINPNELDQLLHPTFDPKAKKEIIAAGLPASPGAATGKVVFSAEDAEKWTLEKKEKVILVRKETSPEDIGGMHVAKGILTTRGGMTSHAAVVARGMGKCCVAGCGSLHVDYKTQTFKVDGKIIKRGDYISIDGSTGEVMLGMVPTVEPGLSGDFATLMEWADDVRKLKIRTNADTPTDAKKARELGAEGIGLCRTEHMFFGENRIDSVRQMILSAPDVKNLKIKITALEKELAKATNNKTDAIKKELMQVKKELKEPLNLYTSALKKLLPMQRRDFEQIFTTMDGLPVTIRFLDPPLHEFLPQEEYNQKEMARQMKISLKEVQEKVSALHELNPMLGHRGCRLGITYPEIYDMQVQAIIEAACNVKKKGIAVYPEIMLPIISTEQEFNLLKDNVHRIAKNVMEKKGMQIEYMVGTMIELPRAALIADKIAKHAEFFSFGTNDLTQMTFGFSRDDVGSFVPDYIEKGILEKDPFQILDQEGTGQLVEIGIKKGRSTRPELKVGICGEHGGNPQTILFCHKVGMNYVSCSPFRVPIARLAAAQASLQQPVSQATV</sequence>